<dbReference type="Proteomes" id="UP000232688">
    <property type="component" value="Unassembled WGS sequence"/>
</dbReference>
<proteinExistence type="predicted"/>
<accession>A0A2N0QTU5</accession>
<dbReference type="EMBL" id="LLXH01003264">
    <property type="protein sequence ID" value="PKC54420.1"/>
    <property type="molecule type" value="Genomic_DNA"/>
</dbReference>
<evidence type="ECO:0000313" key="2">
    <source>
        <dbReference type="Proteomes" id="UP000232688"/>
    </source>
</evidence>
<organism evidence="1 2">
    <name type="scientific">Rhizophagus irregularis</name>
    <dbReference type="NCBI Taxonomy" id="588596"/>
    <lineage>
        <taxon>Eukaryota</taxon>
        <taxon>Fungi</taxon>
        <taxon>Fungi incertae sedis</taxon>
        <taxon>Mucoromycota</taxon>
        <taxon>Glomeromycotina</taxon>
        <taxon>Glomeromycetes</taxon>
        <taxon>Glomerales</taxon>
        <taxon>Glomeraceae</taxon>
        <taxon>Rhizophagus</taxon>
    </lineage>
</organism>
<reference evidence="1 2" key="2">
    <citation type="submission" date="2017-10" db="EMBL/GenBank/DDBJ databases">
        <title>Genome analyses suggest a sexual origin of heterokaryosis in a supposedly ancient asexual fungus.</title>
        <authorList>
            <person name="Corradi N."/>
            <person name="Sedzielewska K."/>
            <person name="Noel J."/>
            <person name="Charron P."/>
            <person name="Farinelli L."/>
            <person name="Marton T."/>
            <person name="Kruger M."/>
            <person name="Pelin A."/>
            <person name="Brachmann A."/>
            <person name="Corradi N."/>
        </authorList>
    </citation>
    <scope>NUCLEOTIDE SEQUENCE [LARGE SCALE GENOMIC DNA]</scope>
    <source>
        <strain evidence="1 2">A1</strain>
    </source>
</reference>
<sequence>MSIKNSYCHQNLFSDGDFDKCGNFAYEKQISETTDLFSDLFSVEEYEVFQITR</sequence>
<protein>
    <recommendedName>
        <fullName evidence="3">TLDc domain-containing protein</fullName>
    </recommendedName>
</protein>
<reference evidence="1 2" key="1">
    <citation type="submission" date="2017-10" db="EMBL/GenBank/DDBJ databases">
        <title>Extensive intraspecific genome diversity in a model arbuscular mycorrhizal fungus.</title>
        <authorList>
            <person name="Chen E.C.H."/>
            <person name="Morin E."/>
            <person name="Baudet D."/>
            <person name="Noel J."/>
            <person name="Ndikumana S."/>
            <person name="Charron P."/>
            <person name="St-Onge C."/>
            <person name="Giorgi J."/>
            <person name="Grigoriev I.V."/>
            <person name="Roux C."/>
            <person name="Martin F.M."/>
            <person name="Corradi N."/>
        </authorList>
    </citation>
    <scope>NUCLEOTIDE SEQUENCE [LARGE SCALE GENOMIC DNA]</scope>
    <source>
        <strain evidence="1 2">A1</strain>
    </source>
</reference>
<evidence type="ECO:0008006" key="3">
    <source>
        <dbReference type="Google" id="ProtNLM"/>
    </source>
</evidence>
<evidence type="ECO:0000313" key="1">
    <source>
        <dbReference type="EMBL" id="PKC54420.1"/>
    </source>
</evidence>
<comment type="caution">
    <text evidence="1">The sequence shown here is derived from an EMBL/GenBank/DDBJ whole genome shotgun (WGS) entry which is preliminary data.</text>
</comment>
<name>A0A2N0QTU5_9GLOM</name>
<gene>
    <name evidence="1" type="ORF">RhiirA1_477342</name>
</gene>
<dbReference type="VEuPathDB" id="FungiDB:RhiirA1_477342"/>
<dbReference type="AlphaFoldDB" id="A0A2N0QTU5"/>